<comment type="caution">
    <text evidence="1">The sequence shown here is derived from an EMBL/GenBank/DDBJ whole genome shotgun (WGS) entry which is preliminary data.</text>
</comment>
<evidence type="ECO:0000313" key="2">
    <source>
        <dbReference type="Proteomes" id="UP001185092"/>
    </source>
</evidence>
<reference evidence="1" key="1">
    <citation type="submission" date="2023-07" db="EMBL/GenBank/DDBJ databases">
        <title>Genomic Encyclopedia of Type Strains, Phase IV (KMG-IV): sequencing the most valuable type-strain genomes for metagenomic binning, comparative biology and taxonomic classification.</title>
        <authorList>
            <person name="Goeker M."/>
        </authorList>
    </citation>
    <scope>NUCLEOTIDE SEQUENCE</scope>
    <source>
        <strain evidence="1">DSM 26174</strain>
    </source>
</reference>
<evidence type="ECO:0000313" key="1">
    <source>
        <dbReference type="EMBL" id="MDR6238192.1"/>
    </source>
</evidence>
<dbReference type="Proteomes" id="UP001185092">
    <property type="component" value="Unassembled WGS sequence"/>
</dbReference>
<name>A0AAE3XKP2_9BACT</name>
<keyword evidence="2" id="KW-1185">Reference proteome</keyword>
<sequence>MRNIALLIISVLLLSCDSNNLEPEVDRMMPSVAFRESFYEVSENDDTLQIEVFSPVTIGHDIEISYRVLGEAENNIDYLIEGMNDDLQGTMQIIHKDTISNLNSNDLALLPLNDGITDGDKSIKIVLLEAKYLDEAGNEFLLGLGQGGMANDTATVLIKDFDCDSDLSGKYDYEFYSSTLDPEVKKGELELTKAIDGEINEYDISDIASGLFGENFTYRVAYKCGKFLADGDLLVNGELMNASDQISLFVTFNCCGISGRSFELILTPIEDEKK</sequence>
<accession>A0AAE3XKP2</accession>
<protein>
    <submittedName>
        <fullName evidence="1">Uncharacterized protein</fullName>
    </submittedName>
</protein>
<proteinExistence type="predicted"/>
<dbReference type="AlphaFoldDB" id="A0AAE3XKP2"/>
<organism evidence="1 2">
    <name type="scientific">Aureibacter tunicatorum</name>
    <dbReference type="NCBI Taxonomy" id="866807"/>
    <lineage>
        <taxon>Bacteria</taxon>
        <taxon>Pseudomonadati</taxon>
        <taxon>Bacteroidota</taxon>
        <taxon>Cytophagia</taxon>
        <taxon>Cytophagales</taxon>
        <taxon>Persicobacteraceae</taxon>
        <taxon>Aureibacter</taxon>
    </lineage>
</organism>
<dbReference type="EMBL" id="JAVDQD010000001">
    <property type="protein sequence ID" value="MDR6238192.1"/>
    <property type="molecule type" value="Genomic_DNA"/>
</dbReference>
<dbReference type="PROSITE" id="PS51257">
    <property type="entry name" value="PROKAR_LIPOPROTEIN"/>
    <property type="match status" value="1"/>
</dbReference>
<dbReference type="RefSeq" id="WP_309937660.1">
    <property type="nucleotide sequence ID" value="NZ_AP025305.1"/>
</dbReference>
<gene>
    <name evidence="1" type="ORF">HNQ88_001168</name>
</gene>